<dbReference type="GO" id="GO:0005524">
    <property type="term" value="F:ATP binding"/>
    <property type="evidence" value="ECO:0007669"/>
    <property type="project" value="UniProtKB-KW"/>
</dbReference>
<dbReference type="InterPro" id="IPR011712">
    <property type="entry name" value="Sig_transdc_His_kin_sub3_dim/P"/>
</dbReference>
<dbReference type="CDD" id="cd16917">
    <property type="entry name" value="HATPase_UhpB-NarQ-NarX-like"/>
    <property type="match status" value="1"/>
</dbReference>
<feature type="coiled-coil region" evidence="9">
    <location>
        <begin position="172"/>
        <end position="210"/>
    </location>
</feature>
<evidence type="ECO:0000256" key="10">
    <source>
        <dbReference type="SAM" id="Phobius"/>
    </source>
</evidence>
<dbReference type="RefSeq" id="WP_237381999.1">
    <property type="nucleotide sequence ID" value="NZ_CP071793.1"/>
</dbReference>
<dbReference type="GO" id="GO:0016020">
    <property type="term" value="C:membrane"/>
    <property type="evidence" value="ECO:0007669"/>
    <property type="project" value="InterPro"/>
</dbReference>
<dbReference type="SUPFAM" id="SSF55874">
    <property type="entry name" value="ATPase domain of HSP90 chaperone/DNA topoisomerase II/histidine kinase"/>
    <property type="match status" value="1"/>
</dbReference>
<evidence type="ECO:0000313" key="13">
    <source>
        <dbReference type="EMBL" id="QTD51882.1"/>
    </source>
</evidence>
<evidence type="ECO:0000313" key="14">
    <source>
        <dbReference type="Proteomes" id="UP000663929"/>
    </source>
</evidence>
<feature type="transmembrane region" description="Helical" evidence="10">
    <location>
        <begin position="76"/>
        <end position="95"/>
    </location>
</feature>
<keyword evidence="6 13" id="KW-0418">Kinase</keyword>
<keyword evidence="4" id="KW-0808">Transferase</keyword>
<dbReference type="EMBL" id="CP071793">
    <property type="protein sequence ID" value="QTD51882.1"/>
    <property type="molecule type" value="Genomic_DNA"/>
</dbReference>
<dbReference type="Proteomes" id="UP000663929">
    <property type="component" value="Chromosome"/>
</dbReference>
<keyword evidence="5" id="KW-0547">Nucleotide-binding</keyword>
<keyword evidence="9" id="KW-0175">Coiled coil</keyword>
<dbReference type="Pfam" id="PF02518">
    <property type="entry name" value="HATPase_c"/>
    <property type="match status" value="1"/>
</dbReference>
<protein>
    <recommendedName>
        <fullName evidence="2">histidine kinase</fullName>
        <ecNumber evidence="2">2.7.13.3</ecNumber>
    </recommendedName>
</protein>
<feature type="domain" description="Signal transduction histidine kinase subgroup 3 dimerisation and phosphoacceptor" evidence="12">
    <location>
        <begin position="208"/>
        <end position="274"/>
    </location>
</feature>
<keyword evidence="10" id="KW-0812">Transmembrane</keyword>
<feature type="domain" description="Histidine kinase/HSP90-like ATPase" evidence="11">
    <location>
        <begin position="316"/>
        <end position="400"/>
    </location>
</feature>
<feature type="transmembrane region" description="Helical" evidence="10">
    <location>
        <begin position="18"/>
        <end position="36"/>
    </location>
</feature>
<dbReference type="Gene3D" id="1.20.5.1930">
    <property type="match status" value="1"/>
</dbReference>
<feature type="transmembrane region" description="Helical" evidence="10">
    <location>
        <begin position="123"/>
        <end position="142"/>
    </location>
</feature>
<dbReference type="Pfam" id="PF07730">
    <property type="entry name" value="HisKA_3"/>
    <property type="match status" value="1"/>
</dbReference>
<evidence type="ECO:0000256" key="5">
    <source>
        <dbReference type="ARBA" id="ARBA00022741"/>
    </source>
</evidence>
<keyword evidence="7" id="KW-0067">ATP-binding</keyword>
<sequence length="417" mass="45686">MVDPSFEHRPLSPFMNRAAFWALISVYVAVYVSSYMENDLSLSQFLLMGLLGFLLLGSIQFSTPLFALIGSERMGFAVIFPFQVLLSFAVVFIDMSGTDPGVVWLITMPLMSYICFHKLRLPVLLACGLLVMASFLVPLGFRVGFEKIGLFTFEILPAYVFVVVFAQLAVREIAARNEKEILANELEAANRKLRNHAAQAEELAATRERNRLARDIHDSLGHYLTAVHMQAAAAQAVLDQKPETASAMLGQIQAMAKQGLEEVRHSVAALREDPLLGKEPGQMLRELATTCERDGIAVEIHVEGAERPLTAKVMQTLFRTAQEGLTNMRKYAEASRVVLRLTFDADAVTFDLEDDGRGADALQGGFGLTGIRERAQILGGRAAFVTEPGQGFHIQVVIPTGRAEGAGDISAQEQTPS</sequence>
<reference evidence="13" key="1">
    <citation type="submission" date="2021-03" db="EMBL/GenBank/DDBJ databases">
        <title>Acanthopleuribacteraceae sp. M133.</title>
        <authorList>
            <person name="Wang G."/>
        </authorList>
    </citation>
    <scope>NUCLEOTIDE SEQUENCE</scope>
    <source>
        <strain evidence="13">M133</strain>
    </source>
</reference>
<evidence type="ECO:0000256" key="9">
    <source>
        <dbReference type="SAM" id="Coils"/>
    </source>
</evidence>
<dbReference type="AlphaFoldDB" id="A0A8A4TS39"/>
<evidence type="ECO:0000256" key="2">
    <source>
        <dbReference type="ARBA" id="ARBA00012438"/>
    </source>
</evidence>
<proteinExistence type="predicted"/>
<feature type="transmembrane region" description="Helical" evidence="10">
    <location>
        <begin position="42"/>
        <end position="69"/>
    </location>
</feature>
<evidence type="ECO:0000256" key="1">
    <source>
        <dbReference type="ARBA" id="ARBA00000085"/>
    </source>
</evidence>
<dbReference type="InterPro" id="IPR050482">
    <property type="entry name" value="Sensor_HK_TwoCompSys"/>
</dbReference>
<keyword evidence="10" id="KW-0472">Membrane</keyword>
<evidence type="ECO:0000256" key="4">
    <source>
        <dbReference type="ARBA" id="ARBA00022679"/>
    </source>
</evidence>
<gene>
    <name evidence="13" type="ORF">J3U87_05370</name>
</gene>
<dbReference type="InterPro" id="IPR003594">
    <property type="entry name" value="HATPase_dom"/>
</dbReference>
<keyword evidence="14" id="KW-1185">Reference proteome</keyword>
<evidence type="ECO:0000256" key="8">
    <source>
        <dbReference type="ARBA" id="ARBA00023012"/>
    </source>
</evidence>
<keyword evidence="10" id="KW-1133">Transmembrane helix</keyword>
<dbReference type="PANTHER" id="PTHR24421">
    <property type="entry name" value="NITRATE/NITRITE SENSOR PROTEIN NARX-RELATED"/>
    <property type="match status" value="1"/>
</dbReference>
<organism evidence="13 14">
    <name type="scientific">Sulfidibacter corallicola</name>
    <dbReference type="NCBI Taxonomy" id="2818388"/>
    <lineage>
        <taxon>Bacteria</taxon>
        <taxon>Pseudomonadati</taxon>
        <taxon>Acidobacteriota</taxon>
        <taxon>Holophagae</taxon>
        <taxon>Acanthopleuribacterales</taxon>
        <taxon>Acanthopleuribacteraceae</taxon>
        <taxon>Sulfidibacter</taxon>
    </lineage>
</organism>
<dbReference type="GO" id="GO:0000155">
    <property type="term" value="F:phosphorelay sensor kinase activity"/>
    <property type="evidence" value="ECO:0007669"/>
    <property type="project" value="InterPro"/>
</dbReference>
<evidence type="ECO:0000259" key="11">
    <source>
        <dbReference type="Pfam" id="PF02518"/>
    </source>
</evidence>
<evidence type="ECO:0000256" key="6">
    <source>
        <dbReference type="ARBA" id="ARBA00022777"/>
    </source>
</evidence>
<dbReference type="EC" id="2.7.13.3" evidence="2"/>
<accession>A0A8A4TS39</accession>
<comment type="catalytic activity">
    <reaction evidence="1">
        <text>ATP + protein L-histidine = ADP + protein N-phospho-L-histidine.</text>
        <dbReference type="EC" id="2.7.13.3"/>
    </reaction>
</comment>
<keyword evidence="3" id="KW-0597">Phosphoprotein</keyword>
<dbReference type="KEGG" id="scor:J3U87_05370"/>
<dbReference type="Gene3D" id="3.30.565.10">
    <property type="entry name" value="Histidine kinase-like ATPase, C-terminal domain"/>
    <property type="match status" value="1"/>
</dbReference>
<dbReference type="PANTHER" id="PTHR24421:SF10">
    <property type="entry name" value="NITRATE_NITRITE SENSOR PROTEIN NARQ"/>
    <property type="match status" value="1"/>
</dbReference>
<evidence type="ECO:0000256" key="7">
    <source>
        <dbReference type="ARBA" id="ARBA00022840"/>
    </source>
</evidence>
<dbReference type="InterPro" id="IPR036890">
    <property type="entry name" value="HATPase_C_sf"/>
</dbReference>
<name>A0A8A4TS39_SULCO</name>
<dbReference type="GO" id="GO:0046983">
    <property type="term" value="F:protein dimerization activity"/>
    <property type="evidence" value="ECO:0007669"/>
    <property type="project" value="InterPro"/>
</dbReference>
<keyword evidence="8" id="KW-0902">Two-component regulatory system</keyword>
<evidence type="ECO:0000259" key="12">
    <source>
        <dbReference type="Pfam" id="PF07730"/>
    </source>
</evidence>
<evidence type="ECO:0000256" key="3">
    <source>
        <dbReference type="ARBA" id="ARBA00022553"/>
    </source>
</evidence>
<feature type="transmembrane region" description="Helical" evidence="10">
    <location>
        <begin position="148"/>
        <end position="170"/>
    </location>
</feature>